<name>A0ACC2ZTJ5_9EURO</name>
<gene>
    <name evidence="1" type="ORF">H2198_009770</name>
</gene>
<reference evidence="1" key="1">
    <citation type="submission" date="2022-10" db="EMBL/GenBank/DDBJ databases">
        <title>Culturing micro-colonial fungi from biological soil crusts in the Mojave desert and describing Neophaeococcomyces mojavensis, and introducing the new genera and species Taxawa tesnikishii.</title>
        <authorList>
            <person name="Kurbessoian T."/>
            <person name="Stajich J.E."/>
        </authorList>
    </citation>
    <scope>NUCLEOTIDE SEQUENCE</scope>
    <source>
        <strain evidence="1">JES_112</strain>
    </source>
</reference>
<dbReference type="EMBL" id="JAPDRQ010000296">
    <property type="protein sequence ID" value="KAJ9650934.1"/>
    <property type="molecule type" value="Genomic_DNA"/>
</dbReference>
<protein>
    <submittedName>
        <fullName evidence="1">Uncharacterized protein</fullName>
    </submittedName>
</protein>
<comment type="caution">
    <text evidence="1">The sequence shown here is derived from an EMBL/GenBank/DDBJ whole genome shotgun (WGS) entry which is preliminary data.</text>
</comment>
<organism evidence="1 2">
    <name type="scientific">Neophaeococcomyces mojaviensis</name>
    <dbReference type="NCBI Taxonomy" id="3383035"/>
    <lineage>
        <taxon>Eukaryota</taxon>
        <taxon>Fungi</taxon>
        <taxon>Dikarya</taxon>
        <taxon>Ascomycota</taxon>
        <taxon>Pezizomycotina</taxon>
        <taxon>Eurotiomycetes</taxon>
        <taxon>Chaetothyriomycetidae</taxon>
        <taxon>Chaetothyriales</taxon>
        <taxon>Chaetothyriales incertae sedis</taxon>
        <taxon>Neophaeococcomyces</taxon>
    </lineage>
</organism>
<evidence type="ECO:0000313" key="2">
    <source>
        <dbReference type="Proteomes" id="UP001172386"/>
    </source>
</evidence>
<evidence type="ECO:0000313" key="1">
    <source>
        <dbReference type="EMBL" id="KAJ9650934.1"/>
    </source>
</evidence>
<accession>A0ACC2ZTJ5</accession>
<dbReference type="Proteomes" id="UP001172386">
    <property type="component" value="Unassembled WGS sequence"/>
</dbReference>
<keyword evidence="2" id="KW-1185">Reference proteome</keyword>
<sequence>MQGVCRFSRRWHQQFCHSPSFAPHRQCIQGLLPVREYRSATRRVRRPSTTPLASQSLSPNQFAPSELLGHGRDDLVVREFEQHGSDKSSRVQIEPDKELKDETAEVWRELQDVDRQLSVLRQGPFGPQSEFMQQLPADQREEILKALADEGINPQDEQDTLDLAEIDRLMEEDEEDTDVSQELAITLHTPRAHQALVSHFNKALSQAQAGHGDVLKSLALWKWYLRCQQKIPAFSKIISEQVWNFLWESQSSLKVRQSHLVMLARDMQAAGKALQAEQHLDYIQALHAGGESAAAVAAWEDLKSKAFSNRPTEWYSNFYSTGIQIYSSVDRPSEAQTIAFNALHKGAHPKILMHVIASWARAKYPAKAWSVYLKMRTLLGAEMPPELYEKVSDALLDSNHSEMALAVFKDMVARVRESGENTLESYHKALGNTDLTGEPEEVEQAIHQVSLTMLLALPKQYQNKYFFASWIKKLLGQQRIEAASMVVDLMYERGIKPDPTHLNGIIGAWLRDQTPESREKAEKLAWEMIQARINQVADRTHNTAAKSFDSVFRKIVPQNEANNIHLERIHLERPVPPANTETFSLLFDHAEQRHRWSDFERLTSIMLGPAALKPNNFIVNKWLAAELRYRSYSRFWALFYGLEHQITPNLETYALAWQAVASQQGIYSAKSPTSFRQLFASMMAWEARLRSRQRRAAKEEFEDGFYTEVIRSFCYGLDLPGTICAMQGMYAAFKATPNDTVVQLITGQVARMLHRPDSKRPAPGGRRRANARLAADQTVLRDIADIVETLEAKHKIDLVESGHAEPADLEDPETTTAKKMRLAVMTEFVALMMQRTKKEVDNPAKNLRDVAKVMGVDVGHIDMETGLV</sequence>
<proteinExistence type="predicted"/>